<name>A0A8J8NNN7_HALGN</name>
<sequence length="402" mass="44951">MQAQSSSCLKVEIFLGHNDHSQSSAAKLMTSLFSLAFDLTDVECYHHSHKGCTYSQAILGLSLTSASLDPSEMTLLQHFAYASTFTISAEYTQSHKTISECARGHTNVDEVFKESPKSIEKVQIVFNPIDCTDTFCPQPTDFFLINKVDSPQMHSLVERALITCFSHQLSIVCEGKFRKIFTEMESLLKHLQIVKLLEAVKFLMQRERNTWKHQGINSFNFRSLYLMVPSAESDTSAPQAQIILQVSPHSQVNGAGSIPIQDDSTVESFGEETSPFVKSLLEQVHQVTESLLAAQEKMETFLVLIFSTQMDEATKQLMKEKLEVMAANILMIQQLLVHAQEILAQKIAKQEQASDHAHTEDPNASTTQESSLDQLGYHFSTFQIHAESEIISSDDSSSSDED</sequence>
<reference evidence="1" key="1">
    <citation type="submission" date="2019-06" db="EMBL/GenBank/DDBJ databases">
        <authorList>
            <person name="Zheng W."/>
        </authorList>
    </citation>
    <scope>NUCLEOTIDE SEQUENCE</scope>
    <source>
        <strain evidence="1">QDHG01</strain>
    </source>
</reference>
<dbReference type="AlphaFoldDB" id="A0A8J8NNN7"/>
<evidence type="ECO:0000313" key="2">
    <source>
        <dbReference type="Proteomes" id="UP000785679"/>
    </source>
</evidence>
<protein>
    <submittedName>
        <fullName evidence="1">Uncharacterized protein</fullName>
    </submittedName>
</protein>
<accession>A0A8J8NNN7</accession>
<dbReference type="Proteomes" id="UP000785679">
    <property type="component" value="Unassembled WGS sequence"/>
</dbReference>
<evidence type="ECO:0000313" key="1">
    <source>
        <dbReference type="EMBL" id="TNV78646.1"/>
    </source>
</evidence>
<dbReference type="EMBL" id="RRYP01010053">
    <property type="protein sequence ID" value="TNV78646.1"/>
    <property type="molecule type" value="Genomic_DNA"/>
</dbReference>
<proteinExistence type="predicted"/>
<gene>
    <name evidence="1" type="ORF">FGO68_gene128</name>
</gene>
<keyword evidence="2" id="KW-1185">Reference proteome</keyword>
<organism evidence="1 2">
    <name type="scientific">Halteria grandinella</name>
    <dbReference type="NCBI Taxonomy" id="5974"/>
    <lineage>
        <taxon>Eukaryota</taxon>
        <taxon>Sar</taxon>
        <taxon>Alveolata</taxon>
        <taxon>Ciliophora</taxon>
        <taxon>Intramacronucleata</taxon>
        <taxon>Spirotrichea</taxon>
        <taxon>Stichotrichia</taxon>
        <taxon>Sporadotrichida</taxon>
        <taxon>Halteriidae</taxon>
        <taxon>Halteria</taxon>
    </lineage>
</organism>
<comment type="caution">
    <text evidence="1">The sequence shown here is derived from an EMBL/GenBank/DDBJ whole genome shotgun (WGS) entry which is preliminary data.</text>
</comment>